<evidence type="ECO:0000256" key="2">
    <source>
        <dbReference type="ARBA" id="ARBA00022741"/>
    </source>
</evidence>
<dbReference type="PANTHER" id="PTHR42939:SF1">
    <property type="entry name" value="ABC TRANSPORTER ATP-BINDING PROTEIN ALBC-RELATED"/>
    <property type="match status" value="1"/>
</dbReference>
<evidence type="ECO:0000259" key="4">
    <source>
        <dbReference type="PROSITE" id="PS50893"/>
    </source>
</evidence>
<gene>
    <name evidence="5" type="ORF">OFW50_10665</name>
</gene>
<sequence length="309" mass="35416">MPYTVWHINTVEERWSCHIMIKLKDVELSFPNKKHVLNDVSLDLDQKEVVGLVAPNGTGKTTLLNVIMNNLKPDHGFVEIDGLRYESNRRIKEIHQRICAFPLENELFGELSGYEHLKLYKNMWQSQVEITKLVNILKMGTYISQRVDTYSLGMEQRLCFAMVVASDTPIMLLDEAMNGLDPENVALISGQIQELRDSGKLVIMVSHLLDNLQSLADRVLFLREGKIAQDLNMHERRDNFLKMHAAPSLLSKLHADAVLDVFQGQALIDLKKMDDAAQRSFVLELMANNISYRIEPLSLADEFRLTFHR</sequence>
<name>A0ABY6H3K3_9LACO</name>
<dbReference type="PANTHER" id="PTHR42939">
    <property type="entry name" value="ABC TRANSPORTER ATP-BINDING PROTEIN ALBC-RELATED"/>
    <property type="match status" value="1"/>
</dbReference>
<dbReference type="InterPro" id="IPR051782">
    <property type="entry name" value="ABC_Transporter_VariousFunc"/>
</dbReference>
<dbReference type="InterPro" id="IPR003439">
    <property type="entry name" value="ABC_transporter-like_ATP-bd"/>
</dbReference>
<dbReference type="GO" id="GO:0005524">
    <property type="term" value="F:ATP binding"/>
    <property type="evidence" value="ECO:0007669"/>
    <property type="project" value="UniProtKB-KW"/>
</dbReference>
<keyword evidence="2" id="KW-0547">Nucleotide-binding</keyword>
<accession>A0ABY6H3K3</accession>
<organism evidence="5 6">
    <name type="scientific">Lacticaseibacillus chiayiensis</name>
    <dbReference type="NCBI Taxonomy" id="2100821"/>
    <lineage>
        <taxon>Bacteria</taxon>
        <taxon>Bacillati</taxon>
        <taxon>Bacillota</taxon>
        <taxon>Bacilli</taxon>
        <taxon>Lactobacillales</taxon>
        <taxon>Lactobacillaceae</taxon>
        <taxon>Lacticaseibacillus</taxon>
    </lineage>
</organism>
<proteinExistence type="predicted"/>
<feature type="domain" description="ABC transporter" evidence="4">
    <location>
        <begin position="21"/>
        <end position="249"/>
    </location>
</feature>
<dbReference type="Pfam" id="PF00005">
    <property type="entry name" value="ABC_tran"/>
    <property type="match status" value="1"/>
</dbReference>
<evidence type="ECO:0000256" key="1">
    <source>
        <dbReference type="ARBA" id="ARBA00022448"/>
    </source>
</evidence>
<evidence type="ECO:0000256" key="3">
    <source>
        <dbReference type="ARBA" id="ARBA00022840"/>
    </source>
</evidence>
<dbReference type="SMART" id="SM00382">
    <property type="entry name" value="AAA"/>
    <property type="match status" value="1"/>
</dbReference>
<dbReference type="Gene3D" id="3.40.50.300">
    <property type="entry name" value="P-loop containing nucleotide triphosphate hydrolases"/>
    <property type="match status" value="1"/>
</dbReference>
<dbReference type="PROSITE" id="PS50893">
    <property type="entry name" value="ABC_TRANSPORTER_2"/>
    <property type="match status" value="1"/>
</dbReference>
<dbReference type="CDD" id="cd03230">
    <property type="entry name" value="ABC_DR_subfamily_A"/>
    <property type="match status" value="1"/>
</dbReference>
<reference evidence="5" key="1">
    <citation type="submission" date="2022-10" db="EMBL/GenBank/DDBJ databases">
        <title>Comparative genomic analysis and in-vitro probiotic properties of the potential probiotic L. chiayiensis AACE 3.</title>
        <authorList>
            <person name="Kang X."/>
        </authorList>
    </citation>
    <scope>NUCLEOTIDE SEQUENCE</scope>
    <source>
        <strain evidence="5">AACE 3</strain>
    </source>
</reference>
<dbReference type="SUPFAM" id="SSF52540">
    <property type="entry name" value="P-loop containing nucleoside triphosphate hydrolases"/>
    <property type="match status" value="1"/>
</dbReference>
<evidence type="ECO:0000313" key="5">
    <source>
        <dbReference type="EMBL" id="UYN55934.1"/>
    </source>
</evidence>
<keyword evidence="1" id="KW-0813">Transport</keyword>
<keyword evidence="3 5" id="KW-0067">ATP-binding</keyword>
<evidence type="ECO:0000313" key="6">
    <source>
        <dbReference type="Proteomes" id="UP001164790"/>
    </source>
</evidence>
<protein>
    <submittedName>
        <fullName evidence="5">ATP-binding cassette domain-containing protein</fullName>
    </submittedName>
</protein>
<dbReference type="InterPro" id="IPR027417">
    <property type="entry name" value="P-loop_NTPase"/>
</dbReference>
<dbReference type="Proteomes" id="UP001164790">
    <property type="component" value="Chromosome"/>
</dbReference>
<dbReference type="InterPro" id="IPR003593">
    <property type="entry name" value="AAA+_ATPase"/>
</dbReference>
<dbReference type="EMBL" id="CP107523">
    <property type="protein sequence ID" value="UYN55934.1"/>
    <property type="molecule type" value="Genomic_DNA"/>
</dbReference>
<keyword evidence="6" id="KW-1185">Reference proteome</keyword>